<dbReference type="InterPro" id="IPR006311">
    <property type="entry name" value="TAT_signal"/>
</dbReference>
<comment type="caution">
    <text evidence="2">The sequence shown here is derived from an EMBL/GenBank/DDBJ whole genome shotgun (WGS) entry which is preliminary data.</text>
</comment>
<dbReference type="PANTHER" id="PTHR34315:SF1">
    <property type="entry name" value="INTRADIOL RING-CLEAVAGE DIOXYGENASES DOMAIN-CONTAINING PROTEIN-RELATED"/>
    <property type="match status" value="1"/>
</dbReference>
<dbReference type="SUPFAM" id="SSF49482">
    <property type="entry name" value="Aromatic compound dioxygenase"/>
    <property type="match status" value="1"/>
</dbReference>
<reference evidence="3" key="1">
    <citation type="journal article" date="2019" name="Int. J. Syst. Evol. Microbiol.">
        <title>The Global Catalogue of Microorganisms (GCM) 10K type strain sequencing project: providing services to taxonomists for standard genome sequencing and annotation.</title>
        <authorList>
            <consortium name="The Broad Institute Genomics Platform"/>
            <consortium name="The Broad Institute Genome Sequencing Center for Infectious Disease"/>
            <person name="Wu L."/>
            <person name="Ma J."/>
        </authorList>
    </citation>
    <scope>NUCLEOTIDE SEQUENCE [LARGE SCALE GENOMIC DNA]</scope>
    <source>
        <strain evidence="3">JCM 4957</strain>
    </source>
</reference>
<gene>
    <name evidence="2" type="ORF">GCM10010384_45290</name>
</gene>
<dbReference type="Proteomes" id="UP000653308">
    <property type="component" value="Unassembled WGS sequence"/>
</dbReference>
<evidence type="ECO:0000313" key="3">
    <source>
        <dbReference type="Proteomes" id="UP000653308"/>
    </source>
</evidence>
<dbReference type="CDD" id="cd03457">
    <property type="entry name" value="intradiol_dioxygenase_like"/>
    <property type="match status" value="1"/>
</dbReference>
<dbReference type="PANTHER" id="PTHR34315">
    <property type="match status" value="1"/>
</dbReference>
<dbReference type="EMBL" id="BMWE01000013">
    <property type="protein sequence ID" value="GGY33085.1"/>
    <property type="molecule type" value="Genomic_DNA"/>
</dbReference>
<sequence length="258" mass="27690">MGRRTVLAALGIGATGLGLGTAASPRASAAAPASGTPAAFAQPSCILTPEAMEGPYFIDEDLIRRNIIEDRQGIPLEVRITIVDGVNCTPLAGAEVDIWHCDAGGWYSGHLDTSPDVPATSPEHVEPTDPSRFLRGLQITNRRGEVSFRTIYPGWYYGRTIHIHLTAHVGGQEVHTGQLYFPEEISREVALLEPYVRHTGTERLTNQEDSIYLEQGGAQTTMNVRPLRPGRPKLGYVASITAGVSSGQTPEPPVSPSA</sequence>
<dbReference type="InterPro" id="IPR000627">
    <property type="entry name" value="Intradiol_dOase_C"/>
</dbReference>
<proteinExistence type="predicted"/>
<evidence type="ECO:0000259" key="1">
    <source>
        <dbReference type="Pfam" id="PF00775"/>
    </source>
</evidence>
<evidence type="ECO:0000313" key="2">
    <source>
        <dbReference type="EMBL" id="GGY33085.1"/>
    </source>
</evidence>
<feature type="domain" description="Intradiol ring-cleavage dioxygenases" evidence="1">
    <location>
        <begin position="53"/>
        <end position="160"/>
    </location>
</feature>
<keyword evidence="3" id="KW-1185">Reference proteome</keyword>
<accession>A0ABQ3A535</accession>
<dbReference type="Pfam" id="PF00775">
    <property type="entry name" value="Dioxygenase_C"/>
    <property type="match status" value="1"/>
</dbReference>
<name>A0ABQ3A535_9ACTN</name>
<dbReference type="PROSITE" id="PS51318">
    <property type="entry name" value="TAT"/>
    <property type="match status" value="1"/>
</dbReference>
<organism evidence="2 3">
    <name type="scientific">Streptomyces djakartensis</name>
    <dbReference type="NCBI Taxonomy" id="68193"/>
    <lineage>
        <taxon>Bacteria</taxon>
        <taxon>Bacillati</taxon>
        <taxon>Actinomycetota</taxon>
        <taxon>Actinomycetes</taxon>
        <taxon>Kitasatosporales</taxon>
        <taxon>Streptomycetaceae</taxon>
        <taxon>Streptomyces</taxon>
    </lineage>
</organism>
<protein>
    <recommendedName>
        <fullName evidence="1">Intradiol ring-cleavage dioxygenases domain-containing protein</fullName>
    </recommendedName>
</protein>
<dbReference type="Gene3D" id="2.60.130.10">
    <property type="entry name" value="Aromatic compound dioxygenase"/>
    <property type="match status" value="1"/>
</dbReference>
<dbReference type="InterPro" id="IPR015889">
    <property type="entry name" value="Intradiol_dOase_core"/>
</dbReference>